<reference evidence="1 2" key="1">
    <citation type="journal article" date="2018" name="Front. Microbiol.">
        <title>Novel Insights Into Bacterial Dimethylsulfoniopropionate Catabolism in the East China Sea.</title>
        <authorList>
            <person name="Liu J."/>
            <person name="Liu J."/>
            <person name="Zhang S.H."/>
            <person name="Liang J."/>
            <person name="Lin H."/>
            <person name="Song D."/>
            <person name="Yang G.P."/>
            <person name="Todd J.D."/>
            <person name="Zhang X.H."/>
        </authorList>
    </citation>
    <scope>NUCLEOTIDE SEQUENCE [LARGE SCALE GENOMIC DNA]</scope>
    <source>
        <strain evidence="1 2">ZYFD042</strain>
    </source>
</reference>
<evidence type="ECO:0000313" key="2">
    <source>
        <dbReference type="Proteomes" id="UP000285970"/>
    </source>
</evidence>
<dbReference type="Proteomes" id="UP000285970">
    <property type="component" value="Unassembled WGS sequence"/>
</dbReference>
<protein>
    <submittedName>
        <fullName evidence="1">Uncharacterized protein</fullName>
    </submittedName>
</protein>
<accession>A0A3S3KXZ2</accession>
<evidence type="ECO:0000313" key="1">
    <source>
        <dbReference type="EMBL" id="RWR18874.1"/>
    </source>
</evidence>
<proteinExistence type="predicted"/>
<sequence>MASNYTELDLIVEVLDEGDGRYGLRVQTYWVEDLHDEVYTTAETLADAAAEVVRTAILKGMADRSSSVWVRYSDGKAFEV</sequence>
<gene>
    <name evidence="1" type="ORF">D8Y23_08890</name>
</gene>
<dbReference type="EMBL" id="RBZY01000027">
    <property type="protein sequence ID" value="RWR18874.1"/>
    <property type="molecule type" value="Genomic_DNA"/>
</dbReference>
<organism evidence="1 2">
    <name type="scientific">Microbacterium enclense</name>
    <dbReference type="NCBI Taxonomy" id="993073"/>
    <lineage>
        <taxon>Bacteria</taxon>
        <taxon>Bacillati</taxon>
        <taxon>Actinomycetota</taxon>
        <taxon>Actinomycetes</taxon>
        <taxon>Micrococcales</taxon>
        <taxon>Microbacteriaceae</taxon>
        <taxon>Microbacterium</taxon>
    </lineage>
</organism>
<dbReference type="RefSeq" id="WP_128217795.1">
    <property type="nucleotide sequence ID" value="NZ_RBZY01000027.1"/>
</dbReference>
<comment type="caution">
    <text evidence="1">The sequence shown here is derived from an EMBL/GenBank/DDBJ whole genome shotgun (WGS) entry which is preliminary data.</text>
</comment>
<name>A0A3S3KXZ2_9MICO</name>
<dbReference type="AlphaFoldDB" id="A0A3S3KXZ2"/>